<proteinExistence type="predicted"/>
<reference evidence="1" key="2">
    <citation type="submission" date="2020-07" db="EMBL/GenBank/DDBJ databases">
        <authorList>
            <person name="Vera ALvarez R."/>
            <person name="Arias-Moreno D.M."/>
            <person name="Jimenez-Jacinto V."/>
            <person name="Jimenez-Bremont J.F."/>
            <person name="Swaminathan K."/>
            <person name="Moose S.P."/>
            <person name="Guerrero-Gonzalez M.L."/>
            <person name="Marino-Ramirez L."/>
            <person name="Landsman D."/>
            <person name="Rodriguez-Kessler M."/>
            <person name="Delgado-Sanchez P."/>
        </authorList>
    </citation>
    <scope>NUCLEOTIDE SEQUENCE</scope>
    <source>
        <tissue evidence="1">Cladode</tissue>
    </source>
</reference>
<dbReference type="GO" id="GO:0007142">
    <property type="term" value="P:male meiosis II"/>
    <property type="evidence" value="ECO:0007669"/>
    <property type="project" value="InterPro"/>
</dbReference>
<protein>
    <submittedName>
        <fullName evidence="1">Uncharacterized protein</fullName>
    </submittedName>
</protein>
<sequence>MGWLFACFGYTKKRKRPKKASKFGPKSRRIRSYQPLEADDFKELDDLQTLTCPNLDSRDNEPKDENQARIRKRVRFNLEVTTYQLLPADDDTTNSLEFEGVKNSWEERQEDEDEQPTTKVFVGYAPLSKPKYASNHRYSNCCDEEDECHVDNDDDDIEDELSDLDEDDDADEFDSCLIDADKIYHEEIPDEHQHIISVPLRSSEDGELWTGDGLKLTTRFRSQYVVPVLNPIENLSQWKSIKARKC</sequence>
<dbReference type="PANTHER" id="PTHR33318:SF16">
    <property type="entry name" value="FK506-BINDING NUCLEAR-LIKE PROTEIN"/>
    <property type="match status" value="1"/>
</dbReference>
<name>A0A7C8YL52_OPUST</name>
<dbReference type="EMBL" id="GISG01032928">
    <property type="protein sequence ID" value="MBA4621092.1"/>
    <property type="molecule type" value="Transcribed_RNA"/>
</dbReference>
<dbReference type="InterPro" id="IPR039300">
    <property type="entry name" value="JASON"/>
</dbReference>
<reference evidence="1" key="1">
    <citation type="journal article" date="2013" name="J. Plant Res.">
        <title>Effect of fungi and light on seed germination of three Opuntia species from semiarid lands of central Mexico.</title>
        <authorList>
            <person name="Delgado-Sanchez P."/>
            <person name="Jimenez-Bremont J.F."/>
            <person name="Guerrero-Gonzalez Mde L."/>
            <person name="Flores J."/>
        </authorList>
    </citation>
    <scope>NUCLEOTIDE SEQUENCE</scope>
    <source>
        <tissue evidence="1">Cladode</tissue>
    </source>
</reference>
<dbReference type="PANTHER" id="PTHR33318">
    <property type="entry name" value="ASPARTYL/GLUTAMYL-TRNA(ASN/GLN) AMIDOTRANSFERASE SUBUNIT"/>
    <property type="match status" value="1"/>
</dbReference>
<accession>A0A7C8YL52</accession>
<organism evidence="1">
    <name type="scientific">Opuntia streptacantha</name>
    <name type="common">Prickly pear cactus</name>
    <name type="synonym">Opuntia cardona</name>
    <dbReference type="NCBI Taxonomy" id="393608"/>
    <lineage>
        <taxon>Eukaryota</taxon>
        <taxon>Viridiplantae</taxon>
        <taxon>Streptophyta</taxon>
        <taxon>Embryophyta</taxon>
        <taxon>Tracheophyta</taxon>
        <taxon>Spermatophyta</taxon>
        <taxon>Magnoliopsida</taxon>
        <taxon>eudicotyledons</taxon>
        <taxon>Gunneridae</taxon>
        <taxon>Pentapetalae</taxon>
        <taxon>Caryophyllales</taxon>
        <taxon>Cactineae</taxon>
        <taxon>Cactaceae</taxon>
        <taxon>Opuntioideae</taxon>
        <taxon>Opuntia</taxon>
    </lineage>
</organism>
<dbReference type="EMBL" id="GISG01032929">
    <property type="protein sequence ID" value="MBA4621093.1"/>
    <property type="molecule type" value="Transcribed_RNA"/>
</dbReference>
<dbReference type="AlphaFoldDB" id="A0A7C8YL52"/>
<evidence type="ECO:0000313" key="1">
    <source>
        <dbReference type="EMBL" id="MBA4621092.1"/>
    </source>
</evidence>